<evidence type="ECO:0000313" key="1">
    <source>
        <dbReference type="EMBL" id="MEQ5837981.1"/>
    </source>
</evidence>
<accession>A0ABV1LGA0</accession>
<dbReference type="Proteomes" id="UP001469089">
    <property type="component" value="Unassembled WGS sequence"/>
</dbReference>
<organism evidence="1 2">
    <name type="scientific">Paraburkholderia acidicola</name>
    <dbReference type="NCBI Taxonomy" id="1912599"/>
    <lineage>
        <taxon>Bacteria</taxon>
        <taxon>Pseudomonadati</taxon>
        <taxon>Pseudomonadota</taxon>
        <taxon>Betaproteobacteria</taxon>
        <taxon>Burkholderiales</taxon>
        <taxon>Burkholderiaceae</taxon>
        <taxon>Paraburkholderia</taxon>
    </lineage>
</organism>
<sequence>MSATLRIANDFSEPLFRQWVDSIDAAADALHACRQRHLIQMGRQLEIISRDLWRRGDRKHCEAAVQMLQLSVLVLTSGEVE</sequence>
<comment type="caution">
    <text evidence="1">The sequence shown here is derived from an EMBL/GenBank/DDBJ whole genome shotgun (WGS) entry which is preliminary data.</text>
</comment>
<keyword evidence="2" id="KW-1185">Reference proteome</keyword>
<reference evidence="1 2" key="1">
    <citation type="journal article" date="2024" name="Chem. Sci.">
        <title>Discovery of a lagriamide polyketide by integrated genome mining, isotopic labeling, and untargeted metabolomics.</title>
        <authorList>
            <person name="Fergusson C.H."/>
            <person name="Saulog J."/>
            <person name="Paulo B.S."/>
            <person name="Wilson D.M."/>
            <person name="Liu D.Y."/>
            <person name="Morehouse N.J."/>
            <person name="Waterworth S."/>
            <person name="Barkei J."/>
            <person name="Gray C.A."/>
            <person name="Kwan J.C."/>
            <person name="Eustaquio A.S."/>
            <person name="Linington R.G."/>
        </authorList>
    </citation>
    <scope>NUCLEOTIDE SEQUENCE [LARGE SCALE GENOMIC DNA]</scope>
    <source>
        <strain evidence="1 2">RL17-338-BIF-B</strain>
    </source>
</reference>
<name>A0ABV1LGA0_9BURK</name>
<evidence type="ECO:0000313" key="2">
    <source>
        <dbReference type="Proteomes" id="UP001469089"/>
    </source>
</evidence>
<dbReference type="RefSeq" id="WP_349540896.1">
    <property type="nucleotide sequence ID" value="NZ_JAOALG010000001.1"/>
</dbReference>
<protein>
    <submittedName>
        <fullName evidence="1">Uncharacterized protein</fullName>
    </submittedName>
</protein>
<gene>
    <name evidence="1" type="ORF">N0A02_00825</name>
</gene>
<dbReference type="EMBL" id="JAOALG010000001">
    <property type="protein sequence ID" value="MEQ5837981.1"/>
    <property type="molecule type" value="Genomic_DNA"/>
</dbReference>
<proteinExistence type="predicted"/>